<accession>A0A2H3D7C6</accession>
<evidence type="ECO:0000259" key="8">
    <source>
        <dbReference type="PROSITE" id="PS51352"/>
    </source>
</evidence>
<dbReference type="GO" id="GO:0005739">
    <property type="term" value="C:mitochondrion"/>
    <property type="evidence" value="ECO:0007669"/>
    <property type="project" value="TreeGrafter"/>
</dbReference>
<dbReference type="OrthoDB" id="1882547at2759"/>
<evidence type="ECO:0000256" key="7">
    <source>
        <dbReference type="RuleBase" id="RU366011"/>
    </source>
</evidence>
<evidence type="ECO:0000256" key="3">
    <source>
        <dbReference type="ARBA" id="ARBA00022862"/>
    </source>
</evidence>
<dbReference type="SUPFAM" id="SSF52833">
    <property type="entry name" value="Thioredoxin-like"/>
    <property type="match status" value="1"/>
</dbReference>
<comment type="similarity">
    <text evidence="1 7">Belongs to the peroxiredoxin family. Prx5 subfamily.</text>
</comment>
<dbReference type="Gene3D" id="3.40.30.10">
    <property type="entry name" value="Glutaredoxin"/>
    <property type="match status" value="1"/>
</dbReference>
<dbReference type="PANTHER" id="PTHR10430:SF39">
    <property type="entry name" value="PEROXISOMAL MEMBRANE ASSOCIATED PROTEIN 20"/>
    <property type="match status" value="1"/>
</dbReference>
<evidence type="ECO:0000313" key="10">
    <source>
        <dbReference type="Proteomes" id="UP000217790"/>
    </source>
</evidence>
<dbReference type="GO" id="GO:0005777">
    <property type="term" value="C:peroxisome"/>
    <property type="evidence" value="ECO:0007669"/>
    <property type="project" value="TreeGrafter"/>
</dbReference>
<keyword evidence="5 7" id="KW-0676">Redox-active center</keyword>
<evidence type="ECO:0000256" key="4">
    <source>
        <dbReference type="ARBA" id="ARBA00023002"/>
    </source>
</evidence>
<keyword evidence="10" id="KW-1185">Reference proteome</keyword>
<dbReference type="InterPro" id="IPR037944">
    <property type="entry name" value="PRX5-like"/>
</dbReference>
<dbReference type="GO" id="GO:0008379">
    <property type="term" value="F:thioredoxin peroxidase activity"/>
    <property type="evidence" value="ECO:0007669"/>
    <property type="project" value="InterPro"/>
</dbReference>
<keyword evidence="3 7" id="KW-0049">Antioxidant</keyword>
<evidence type="ECO:0000256" key="5">
    <source>
        <dbReference type="ARBA" id="ARBA00023284"/>
    </source>
</evidence>
<dbReference type="InterPro" id="IPR013766">
    <property type="entry name" value="Thioredoxin_domain"/>
</dbReference>
<dbReference type="InParanoid" id="A0A2H3D7C6"/>
<dbReference type="PROSITE" id="PS51352">
    <property type="entry name" value="THIOREDOXIN_2"/>
    <property type="match status" value="1"/>
</dbReference>
<comment type="function">
    <text evidence="7">Thiol-specific peroxidase that catalyzes the reduction of hydrogen peroxide and organic hydroperoxides to water and alcohols, respectively. Plays a role in cell protection against oxidative stress by detoxifying peroxides.</text>
</comment>
<proteinExistence type="inferred from homology"/>
<feature type="domain" description="Thioredoxin" evidence="8">
    <location>
        <begin position="25"/>
        <end position="196"/>
    </location>
</feature>
<feature type="active site" description="Cysteine sulfenic acid (-SOH) intermediate" evidence="6">
    <location>
        <position position="66"/>
    </location>
</feature>
<evidence type="ECO:0000256" key="6">
    <source>
        <dbReference type="PIRSR" id="PIRSR637944-1"/>
    </source>
</evidence>
<keyword evidence="2 7" id="KW-0575">Peroxidase</keyword>
<dbReference type="AlphaFoldDB" id="A0A2H3D7C6"/>
<dbReference type="OMA" id="PRAKVCY"/>
<dbReference type="Proteomes" id="UP000217790">
    <property type="component" value="Unassembled WGS sequence"/>
</dbReference>
<dbReference type="GO" id="GO:0045454">
    <property type="term" value="P:cell redox homeostasis"/>
    <property type="evidence" value="ECO:0007669"/>
    <property type="project" value="TreeGrafter"/>
</dbReference>
<name>A0A2H3D7C6_ARMGA</name>
<dbReference type="GO" id="GO:0005829">
    <property type="term" value="C:cytosol"/>
    <property type="evidence" value="ECO:0007669"/>
    <property type="project" value="TreeGrafter"/>
</dbReference>
<dbReference type="PANTHER" id="PTHR10430">
    <property type="entry name" value="PEROXIREDOXIN"/>
    <property type="match status" value="1"/>
</dbReference>
<dbReference type="FunCoup" id="A0A2H3D7C6">
    <property type="interactions" value="237"/>
</dbReference>
<dbReference type="GO" id="GO:0034599">
    <property type="term" value="P:cellular response to oxidative stress"/>
    <property type="evidence" value="ECO:0007669"/>
    <property type="project" value="InterPro"/>
</dbReference>
<dbReference type="GO" id="GO:0042744">
    <property type="term" value="P:hydrogen peroxide catabolic process"/>
    <property type="evidence" value="ECO:0007669"/>
    <property type="project" value="TreeGrafter"/>
</dbReference>
<dbReference type="EMBL" id="KZ293707">
    <property type="protein sequence ID" value="PBK83396.1"/>
    <property type="molecule type" value="Genomic_DNA"/>
</dbReference>
<sequence length="212" mass="22213">MASIIAGAAHTAHSTAASLLSSAQIHPGKTLPPLKVKETSPERVETVQLSGTTIIVGVPGAFTGTCSAQIPGYIDNYEAFKAKGVTGIYVVAVNDQFVMNAWKEKLAPKGTPIHFLADDQGEFAGATGLIFDATPLLGGPRSKRYVMIVKNQEVASVAVEEDPGKVTITDADDSCAVVDGTSSNSSVRYFVESLASVILRDNLHLSSPAPAW</sequence>
<organism evidence="9 10">
    <name type="scientific">Armillaria gallica</name>
    <name type="common">Bulbous honey fungus</name>
    <name type="synonym">Armillaria bulbosa</name>
    <dbReference type="NCBI Taxonomy" id="47427"/>
    <lineage>
        <taxon>Eukaryota</taxon>
        <taxon>Fungi</taxon>
        <taxon>Dikarya</taxon>
        <taxon>Basidiomycota</taxon>
        <taxon>Agaricomycotina</taxon>
        <taxon>Agaricomycetes</taxon>
        <taxon>Agaricomycetidae</taxon>
        <taxon>Agaricales</taxon>
        <taxon>Marasmiineae</taxon>
        <taxon>Physalacriaceae</taxon>
        <taxon>Armillaria</taxon>
    </lineage>
</organism>
<dbReference type="Pfam" id="PF08534">
    <property type="entry name" value="Redoxin"/>
    <property type="match status" value="1"/>
</dbReference>
<protein>
    <submittedName>
        <fullName evidence="9">Redoxin-domain-containing protein</fullName>
    </submittedName>
</protein>
<gene>
    <name evidence="9" type="ORF">ARMGADRAFT_1019183</name>
</gene>
<dbReference type="CDD" id="cd03013">
    <property type="entry name" value="PRX5_like"/>
    <property type="match status" value="1"/>
</dbReference>
<evidence type="ECO:0000313" key="9">
    <source>
        <dbReference type="EMBL" id="PBK83396.1"/>
    </source>
</evidence>
<dbReference type="InterPro" id="IPR013740">
    <property type="entry name" value="Redoxin"/>
</dbReference>
<reference evidence="10" key="1">
    <citation type="journal article" date="2017" name="Nat. Ecol. Evol.">
        <title>Genome expansion and lineage-specific genetic innovations in the forest pathogenic fungi Armillaria.</title>
        <authorList>
            <person name="Sipos G."/>
            <person name="Prasanna A.N."/>
            <person name="Walter M.C."/>
            <person name="O'Connor E."/>
            <person name="Balint B."/>
            <person name="Krizsan K."/>
            <person name="Kiss B."/>
            <person name="Hess J."/>
            <person name="Varga T."/>
            <person name="Slot J."/>
            <person name="Riley R."/>
            <person name="Boka B."/>
            <person name="Rigling D."/>
            <person name="Barry K."/>
            <person name="Lee J."/>
            <person name="Mihaltcheva S."/>
            <person name="LaButti K."/>
            <person name="Lipzen A."/>
            <person name="Waldron R."/>
            <person name="Moloney N.M."/>
            <person name="Sperisen C."/>
            <person name="Kredics L."/>
            <person name="Vagvoelgyi C."/>
            <person name="Patrignani A."/>
            <person name="Fitzpatrick D."/>
            <person name="Nagy I."/>
            <person name="Doyle S."/>
            <person name="Anderson J.B."/>
            <person name="Grigoriev I.V."/>
            <person name="Gueldener U."/>
            <person name="Muensterkoetter M."/>
            <person name="Nagy L.G."/>
        </authorList>
    </citation>
    <scope>NUCLEOTIDE SEQUENCE [LARGE SCALE GENOMIC DNA]</scope>
    <source>
        <strain evidence="10">Ar21-2</strain>
    </source>
</reference>
<keyword evidence="4 7" id="KW-0560">Oxidoreductase</keyword>
<evidence type="ECO:0000256" key="1">
    <source>
        <dbReference type="ARBA" id="ARBA00010505"/>
    </source>
</evidence>
<dbReference type="InterPro" id="IPR036249">
    <property type="entry name" value="Thioredoxin-like_sf"/>
</dbReference>
<dbReference type="STRING" id="47427.A0A2H3D7C6"/>
<evidence type="ECO:0000256" key="2">
    <source>
        <dbReference type="ARBA" id="ARBA00022559"/>
    </source>
</evidence>